<comment type="caution">
    <text evidence="1">The sequence shown here is derived from an EMBL/GenBank/DDBJ whole genome shotgun (WGS) entry which is preliminary data.</text>
</comment>
<reference evidence="1 2" key="1">
    <citation type="journal article" date="2015" name="Nature">
        <title>rRNA introns, odd ribosomes, and small enigmatic genomes across a large radiation of phyla.</title>
        <authorList>
            <person name="Brown C.T."/>
            <person name="Hug L.A."/>
            <person name="Thomas B.C."/>
            <person name="Sharon I."/>
            <person name="Castelle C.J."/>
            <person name="Singh A."/>
            <person name="Wilkins M.J."/>
            <person name="Williams K.H."/>
            <person name="Banfield J.F."/>
        </authorList>
    </citation>
    <scope>NUCLEOTIDE SEQUENCE [LARGE SCALE GENOMIC DNA]</scope>
</reference>
<gene>
    <name evidence="1" type="ORF">UT11_C0005G0012</name>
</gene>
<dbReference type="Proteomes" id="UP000033934">
    <property type="component" value="Unassembled WGS sequence"/>
</dbReference>
<dbReference type="Pfam" id="PF06296">
    <property type="entry name" value="RelE"/>
    <property type="match status" value="1"/>
</dbReference>
<protein>
    <recommendedName>
        <fullName evidence="3">Addiction module toxin RelE</fullName>
    </recommendedName>
</protein>
<evidence type="ECO:0000313" key="1">
    <source>
        <dbReference type="EMBL" id="KKQ90471.1"/>
    </source>
</evidence>
<organism evidence="1 2">
    <name type="scientific">Berkelbacteria bacterium GW2011_GWA2_38_9</name>
    <dbReference type="NCBI Taxonomy" id="1618334"/>
    <lineage>
        <taxon>Bacteria</taxon>
        <taxon>Candidatus Berkelbacteria</taxon>
    </lineage>
</organism>
<proteinExistence type="predicted"/>
<sequence length="112" mass="13527">MYQIIILPSFKRELKRYIKKYRNLKDSLIETLENFHQDQYPHLGNNIYKIRLKTKDIPKGKSKSFRLIVLLIEVDQFLVPITIYFKGDQENISNKELNDRLENVLFELKLKK</sequence>
<name>A0A0G0PMD7_9BACT</name>
<dbReference type="InterPro" id="IPR009387">
    <property type="entry name" value="HigB-2"/>
</dbReference>
<dbReference type="AlphaFoldDB" id="A0A0G0PMD7"/>
<dbReference type="EMBL" id="LBVO01000005">
    <property type="protein sequence ID" value="KKQ90471.1"/>
    <property type="molecule type" value="Genomic_DNA"/>
</dbReference>
<evidence type="ECO:0000313" key="2">
    <source>
        <dbReference type="Proteomes" id="UP000033934"/>
    </source>
</evidence>
<evidence type="ECO:0008006" key="3">
    <source>
        <dbReference type="Google" id="ProtNLM"/>
    </source>
</evidence>
<accession>A0A0G0PMD7</accession>